<dbReference type="Gene3D" id="3.40.1090.10">
    <property type="entry name" value="Cytosolic phospholipase A2 catalytic domain"/>
    <property type="match status" value="2"/>
</dbReference>
<dbReference type="SUPFAM" id="SSF52151">
    <property type="entry name" value="FabD/lysophospholipase-like"/>
    <property type="match status" value="1"/>
</dbReference>
<dbReference type="PANTHER" id="PTHR14226">
    <property type="entry name" value="NEUROPATHY TARGET ESTERASE/SWISS CHEESE D.MELANOGASTER"/>
    <property type="match status" value="1"/>
</dbReference>
<dbReference type="Pfam" id="PF19143">
    <property type="entry name" value="Omp85_2"/>
    <property type="match status" value="1"/>
</dbReference>
<evidence type="ECO:0000256" key="2">
    <source>
        <dbReference type="ARBA" id="ARBA00022963"/>
    </source>
</evidence>
<evidence type="ECO:0000256" key="1">
    <source>
        <dbReference type="ARBA" id="ARBA00022801"/>
    </source>
</evidence>
<reference evidence="7 8" key="2">
    <citation type="journal article" date="2022" name="Microorganisms">
        <title>Complete Genome Sequences of Two Flavobacterium ammonificans Strains and a Flavobacterium ammoniigenes Strain of Ammonifying Bacterioplankton Isolated from Surface River Water.</title>
        <authorList>
            <person name="Suda W."/>
            <person name="Ogata Y."/>
            <person name="Shindo C."/>
            <person name="Watanabe K."/>
        </authorList>
    </citation>
    <scope>NUCLEOTIDE SEQUENCE [LARGE SCALE GENOMIC DNA]</scope>
    <source>
        <strain evidence="7 8">GENT5</strain>
    </source>
</reference>
<evidence type="ECO:0000256" key="5">
    <source>
        <dbReference type="SAM" id="Phobius"/>
    </source>
</evidence>
<evidence type="ECO:0000256" key="4">
    <source>
        <dbReference type="PROSITE-ProRule" id="PRU01161"/>
    </source>
</evidence>
<organism evidence="7 8">
    <name type="scientific">Flavobacterium ammoniigenes</name>
    <dbReference type="NCBI Taxonomy" id="1751095"/>
    <lineage>
        <taxon>Bacteria</taxon>
        <taxon>Pseudomonadati</taxon>
        <taxon>Bacteroidota</taxon>
        <taxon>Flavobacteriia</taxon>
        <taxon>Flavobacteriales</taxon>
        <taxon>Flavobacteriaceae</taxon>
        <taxon>Flavobacterium</taxon>
    </lineage>
</organism>
<evidence type="ECO:0000256" key="3">
    <source>
        <dbReference type="ARBA" id="ARBA00023098"/>
    </source>
</evidence>
<dbReference type="InterPro" id="IPR043864">
    <property type="entry name" value="Omp85-like_dom"/>
</dbReference>
<evidence type="ECO:0000313" key="8">
    <source>
        <dbReference type="Proteomes" id="UP001319867"/>
    </source>
</evidence>
<sequence>MSLSQLSVASPLSQFFFSKEKKGAPAVALFPQEKIAFTPAALFTSIWGLLLVGVFLFSFQNSFAQEQKRPKIGLVLSGGGAKGFAHIGVLKVIEEAGVKIDYIGGTSMGAVVGGLYASGYNATQIDSIFHKVNFDELLNDYIPRSAKSFYEKRNDETYAITLPFSNFKVGIPQALSKGLYNFNLLSRLTRHVRQVNDFNQLPTPFLCIGTNIETGQQVVLNKGNLAQAMLASAAFPTLFTPIEIDGQLLIDGGVANNFPVDEVKNLGADLIIGVDVQDGLWDKAQLKNATKILVQITNLHSIEQMKNKIKGTDIYITPDIKNFGVLSFDRGREIIQRGEEAAFAAYEKIKILTDDNNYFKKPKLSVLKDSLKLAQINTTKLSKFTTDYVFGKLGFKPNTPITYGHLESGINTLLATENFHSISYSFKNNERGEALELQLSENPIYTYLKLGLHYDELFKSAILVNITHKNTLFKNDLASLDIILGDNFRYNLDYYVDNGFNFSYGFKSQLSQFNRNITQEITKSILDTGVNQINVDYLDLSTRTYVQKGIAQRFLFGAGVELKYLHISSKTIANPIIDKSSYWSGFGYVKYDSFDNKYFPKKGWSFTSDFQSYLFASDYHNDFKPFSIVKAEFSKAFSLSKAITFKFQGDVGLPIGNDGIPFFNFVLGGYGYNSLNNFKPFFGYDFLSIAANSFIKASGTIDFVFLNKNHLNFSANFANLEQNLFKSKDWISLPNYSGYALGYGLETRIGPIEVKYSWSPELTKGYTWFGVGFWF</sequence>
<name>A0ABM7V3P7_9FLAO</name>
<accession>A0ABM7V3P7</accession>
<feature type="active site" description="Nucleophile" evidence="4">
    <location>
        <position position="107"/>
    </location>
</feature>
<proteinExistence type="predicted"/>
<dbReference type="Proteomes" id="UP001319867">
    <property type="component" value="Chromosome"/>
</dbReference>
<keyword evidence="3 4" id="KW-0443">Lipid metabolism</keyword>
<keyword evidence="5" id="KW-1133">Transmembrane helix</keyword>
<dbReference type="EMBL" id="AP025184">
    <property type="protein sequence ID" value="BDB54145.1"/>
    <property type="molecule type" value="Genomic_DNA"/>
</dbReference>
<gene>
    <name evidence="7" type="ORF">GENT5_04500</name>
</gene>
<protein>
    <submittedName>
        <fullName evidence="7">Patatin</fullName>
    </submittedName>
</protein>
<dbReference type="Pfam" id="PF01734">
    <property type="entry name" value="Patatin"/>
    <property type="match status" value="1"/>
</dbReference>
<keyword evidence="5" id="KW-0472">Membrane</keyword>
<feature type="short sequence motif" description="GXSXG" evidence="4">
    <location>
        <begin position="105"/>
        <end position="109"/>
    </location>
</feature>
<keyword evidence="5" id="KW-0812">Transmembrane</keyword>
<evidence type="ECO:0000313" key="7">
    <source>
        <dbReference type="EMBL" id="BDB54145.1"/>
    </source>
</evidence>
<reference evidence="7 8" key="1">
    <citation type="journal article" date="2022" name="Int. J. Syst. Evol. Microbiol.">
        <title>Flavobacterium ammonificans sp. nov. and Flavobacterium ammoniigenes sp. nov., ammonifying bacteria isolated from surface river water.</title>
        <authorList>
            <person name="Watanabe K."/>
            <person name="Kitamura T."/>
            <person name="Ogata Y."/>
            <person name="Shindo C."/>
            <person name="Suda W."/>
        </authorList>
    </citation>
    <scope>NUCLEOTIDE SEQUENCE [LARGE SCALE GENOMIC DNA]</scope>
    <source>
        <strain evidence="7 8">GENT5</strain>
    </source>
</reference>
<dbReference type="RefSeq" id="WP_229317893.1">
    <property type="nucleotide sequence ID" value="NZ_AP025184.1"/>
</dbReference>
<feature type="active site" description="Proton acceptor" evidence="4">
    <location>
        <position position="251"/>
    </location>
</feature>
<keyword evidence="1 4" id="KW-0378">Hydrolase</keyword>
<dbReference type="InterPro" id="IPR016035">
    <property type="entry name" value="Acyl_Trfase/lysoPLipase"/>
</dbReference>
<keyword evidence="8" id="KW-1185">Reference proteome</keyword>
<evidence type="ECO:0000259" key="6">
    <source>
        <dbReference type="PROSITE" id="PS51635"/>
    </source>
</evidence>
<feature type="short sequence motif" description="GXGXXG" evidence="4">
    <location>
        <begin position="78"/>
        <end position="83"/>
    </location>
</feature>
<dbReference type="PANTHER" id="PTHR14226:SF29">
    <property type="entry name" value="NEUROPATHY TARGET ESTERASE SWS"/>
    <property type="match status" value="1"/>
</dbReference>
<feature type="transmembrane region" description="Helical" evidence="5">
    <location>
        <begin position="35"/>
        <end position="59"/>
    </location>
</feature>
<feature type="short sequence motif" description="DGA/G" evidence="4">
    <location>
        <begin position="251"/>
        <end position="253"/>
    </location>
</feature>
<dbReference type="InterPro" id="IPR050301">
    <property type="entry name" value="NTE"/>
</dbReference>
<dbReference type="CDD" id="cd07205">
    <property type="entry name" value="Pat_PNPLA6_PNPLA7_NTE1_like"/>
    <property type="match status" value="1"/>
</dbReference>
<dbReference type="InterPro" id="IPR002641">
    <property type="entry name" value="PNPLA_dom"/>
</dbReference>
<keyword evidence="2 4" id="KW-0442">Lipid degradation</keyword>
<dbReference type="PROSITE" id="PS51635">
    <property type="entry name" value="PNPLA"/>
    <property type="match status" value="1"/>
</dbReference>
<feature type="domain" description="PNPLA" evidence="6">
    <location>
        <begin position="74"/>
        <end position="264"/>
    </location>
</feature>